<feature type="transmembrane region" description="Helical" evidence="5">
    <location>
        <begin position="173"/>
        <end position="193"/>
    </location>
</feature>
<dbReference type="InterPro" id="IPR000620">
    <property type="entry name" value="EamA_dom"/>
</dbReference>
<dbReference type="SUPFAM" id="SSF103481">
    <property type="entry name" value="Multidrug resistance efflux transporter EmrE"/>
    <property type="match status" value="2"/>
</dbReference>
<dbReference type="PANTHER" id="PTHR22911">
    <property type="entry name" value="ACYL-MALONYL CONDENSING ENZYME-RELATED"/>
    <property type="match status" value="1"/>
</dbReference>
<evidence type="ECO:0000256" key="5">
    <source>
        <dbReference type="SAM" id="Phobius"/>
    </source>
</evidence>
<organism evidence="7 8">
    <name type="scientific">Algoriphagus iocasae</name>
    <dbReference type="NCBI Taxonomy" id="1836499"/>
    <lineage>
        <taxon>Bacteria</taxon>
        <taxon>Pseudomonadati</taxon>
        <taxon>Bacteroidota</taxon>
        <taxon>Cytophagia</taxon>
        <taxon>Cytophagales</taxon>
        <taxon>Cyclobacteriaceae</taxon>
        <taxon>Algoriphagus</taxon>
    </lineage>
</organism>
<dbReference type="EMBL" id="JACIJO010000003">
    <property type="protein sequence ID" value="MBB6328021.1"/>
    <property type="molecule type" value="Genomic_DNA"/>
</dbReference>
<comment type="subcellular location">
    <subcellularLocation>
        <location evidence="1">Membrane</location>
        <topology evidence="1">Multi-pass membrane protein</topology>
    </subcellularLocation>
</comment>
<keyword evidence="4 5" id="KW-0472">Membrane</keyword>
<evidence type="ECO:0000256" key="1">
    <source>
        <dbReference type="ARBA" id="ARBA00004141"/>
    </source>
</evidence>
<feature type="transmembrane region" description="Helical" evidence="5">
    <location>
        <begin position="230"/>
        <end position="249"/>
    </location>
</feature>
<feature type="transmembrane region" description="Helical" evidence="5">
    <location>
        <begin position="65"/>
        <end position="83"/>
    </location>
</feature>
<keyword evidence="8" id="KW-1185">Reference proteome</keyword>
<feature type="transmembrane region" description="Helical" evidence="5">
    <location>
        <begin position="32"/>
        <end position="50"/>
    </location>
</feature>
<comment type="caution">
    <text evidence="7">The sequence shown here is derived from an EMBL/GenBank/DDBJ whole genome shotgun (WGS) entry which is preliminary data.</text>
</comment>
<feature type="transmembrane region" description="Helical" evidence="5">
    <location>
        <begin position="199"/>
        <end position="218"/>
    </location>
</feature>
<feature type="transmembrane region" description="Helical" evidence="5">
    <location>
        <begin position="89"/>
        <end position="110"/>
    </location>
</feature>
<dbReference type="Pfam" id="PF00892">
    <property type="entry name" value="EamA"/>
    <property type="match status" value="2"/>
</dbReference>
<protein>
    <submittedName>
        <fullName evidence="7">Drug/metabolite transporter (DMT)-like permease</fullName>
    </submittedName>
</protein>
<dbReference type="AlphaFoldDB" id="A0A841N1F3"/>
<proteinExistence type="predicted"/>
<gene>
    <name evidence="7" type="ORF">FHS59_003664</name>
</gene>
<keyword evidence="2 5" id="KW-0812">Transmembrane</keyword>
<keyword evidence="3 5" id="KW-1133">Transmembrane helix</keyword>
<dbReference type="InterPro" id="IPR037185">
    <property type="entry name" value="EmrE-like"/>
</dbReference>
<evidence type="ECO:0000259" key="6">
    <source>
        <dbReference type="Pfam" id="PF00892"/>
    </source>
</evidence>
<evidence type="ECO:0000313" key="7">
    <source>
        <dbReference type="EMBL" id="MBB6328021.1"/>
    </source>
</evidence>
<evidence type="ECO:0000256" key="3">
    <source>
        <dbReference type="ARBA" id="ARBA00022989"/>
    </source>
</evidence>
<accession>A0A841N1F3</accession>
<sequence length="278" mass="31219">MKISSVQSMILAGIFFALMNVSVKYVPHIPAIEIILFRSLFSLVFSYSVLKRQNVKVFGNNKKLLVLRGVVGSVGLISFFYTLQKIPLASAVTLQYLSPILTTILGIFLVREKVKPIQFLFFGISFLGVVLVQGFDTRVNLLYASIGFISALFSGLAYNVIRKLKNTEHPLVIIFYFPLVTLPIAILISFFTWVQPEGWDWGILLWIGICTQTAQYFMTVAYQNANVSKISSLSYLGVFYALIFGFFFFGEAYTLMAYVGMALLLLGVVLNYRVKNPA</sequence>
<feature type="transmembrane region" description="Helical" evidence="5">
    <location>
        <begin position="141"/>
        <end position="161"/>
    </location>
</feature>
<feature type="transmembrane region" description="Helical" evidence="5">
    <location>
        <begin position="9"/>
        <end position="26"/>
    </location>
</feature>
<dbReference type="PANTHER" id="PTHR22911:SF6">
    <property type="entry name" value="SOLUTE CARRIER FAMILY 35 MEMBER G1"/>
    <property type="match status" value="1"/>
</dbReference>
<dbReference type="GO" id="GO:0016020">
    <property type="term" value="C:membrane"/>
    <property type="evidence" value="ECO:0007669"/>
    <property type="project" value="UniProtKB-SubCell"/>
</dbReference>
<name>A0A841N1F3_9BACT</name>
<reference evidence="7 8" key="1">
    <citation type="submission" date="2020-08" db="EMBL/GenBank/DDBJ databases">
        <title>Genomic Encyclopedia of Type Strains, Phase IV (KMG-IV): sequencing the most valuable type-strain genomes for metagenomic binning, comparative biology and taxonomic classification.</title>
        <authorList>
            <person name="Goeker M."/>
        </authorList>
    </citation>
    <scope>NUCLEOTIDE SEQUENCE [LARGE SCALE GENOMIC DNA]</scope>
    <source>
        <strain evidence="7 8">DSM 102044</strain>
    </source>
</reference>
<feature type="transmembrane region" description="Helical" evidence="5">
    <location>
        <begin position="255"/>
        <end position="274"/>
    </location>
</feature>
<feature type="domain" description="EamA" evidence="6">
    <location>
        <begin position="145"/>
        <end position="272"/>
    </location>
</feature>
<dbReference type="Proteomes" id="UP000588604">
    <property type="component" value="Unassembled WGS sequence"/>
</dbReference>
<feature type="transmembrane region" description="Helical" evidence="5">
    <location>
        <begin position="117"/>
        <end position="135"/>
    </location>
</feature>
<feature type="domain" description="EamA" evidence="6">
    <location>
        <begin position="8"/>
        <end position="132"/>
    </location>
</feature>
<evidence type="ECO:0000256" key="4">
    <source>
        <dbReference type="ARBA" id="ARBA00023136"/>
    </source>
</evidence>
<evidence type="ECO:0000256" key="2">
    <source>
        <dbReference type="ARBA" id="ARBA00022692"/>
    </source>
</evidence>
<dbReference type="Gene3D" id="1.10.3730.20">
    <property type="match status" value="1"/>
</dbReference>
<evidence type="ECO:0000313" key="8">
    <source>
        <dbReference type="Proteomes" id="UP000588604"/>
    </source>
</evidence>